<comment type="catalytic activity">
    <reaction evidence="11">
        <text>dopamine + hexadecanoyl-CoA = N-hexadecanoyl-dopamine + CoA + H(+)</text>
        <dbReference type="Rhea" id="RHEA:51376"/>
        <dbReference type="ChEBI" id="CHEBI:15378"/>
        <dbReference type="ChEBI" id="CHEBI:57287"/>
        <dbReference type="ChEBI" id="CHEBI:57379"/>
        <dbReference type="ChEBI" id="CHEBI:59905"/>
        <dbReference type="ChEBI" id="CHEBI:134058"/>
    </reaction>
    <physiologicalReaction direction="left-to-right" evidence="11">
        <dbReference type="Rhea" id="RHEA:51377"/>
    </physiologicalReaction>
</comment>
<evidence type="ECO:0000256" key="4">
    <source>
        <dbReference type="ARBA" id="ARBA00039114"/>
    </source>
</evidence>
<comment type="catalytic activity">
    <reaction evidence="10">
        <text>serotonin + hexadecanoyl-CoA = N-hexadecanoyl-serotonin + CoA + H(+)</text>
        <dbReference type="Rhea" id="RHEA:51384"/>
        <dbReference type="ChEBI" id="CHEBI:15378"/>
        <dbReference type="ChEBI" id="CHEBI:57287"/>
        <dbReference type="ChEBI" id="CHEBI:57379"/>
        <dbReference type="ChEBI" id="CHEBI:134059"/>
        <dbReference type="ChEBI" id="CHEBI:350546"/>
    </reaction>
    <physiologicalReaction direction="left-to-right" evidence="10">
        <dbReference type="Rhea" id="RHEA:51385"/>
    </physiologicalReaction>
</comment>
<dbReference type="InterPro" id="IPR000182">
    <property type="entry name" value="GNAT_dom"/>
</dbReference>
<reference evidence="14" key="1">
    <citation type="submission" date="2023-10" db="EMBL/GenBank/DDBJ databases">
        <title>Genome assembly of Pristionchus species.</title>
        <authorList>
            <person name="Yoshida K."/>
            <person name="Sommer R.J."/>
        </authorList>
    </citation>
    <scope>NUCLEOTIDE SEQUENCE</scope>
    <source>
        <strain evidence="14">RS0144</strain>
    </source>
</reference>
<comment type="caution">
    <text evidence="14">The sequence shown here is derived from an EMBL/GenBank/DDBJ whole genome shotgun (WGS) entry which is preliminary data.</text>
</comment>
<gene>
    <name evidence="14" type="ORF">PENTCL1PPCAC_12985</name>
</gene>
<comment type="pathway">
    <text evidence="2">Aromatic compound metabolism; melatonin biosynthesis; melatonin from serotonin: step 1/2.</text>
</comment>
<dbReference type="AlphaFoldDB" id="A0AAV5TE29"/>
<keyword evidence="15" id="KW-1185">Reference proteome</keyword>
<name>A0AAV5TE29_9BILA</name>
<dbReference type="Proteomes" id="UP001432027">
    <property type="component" value="Unassembled WGS sequence"/>
</dbReference>
<evidence type="ECO:0000259" key="13">
    <source>
        <dbReference type="PROSITE" id="PS51186"/>
    </source>
</evidence>
<dbReference type="PANTHER" id="PTHR20905:SF30">
    <property type="entry name" value="N-ACETYLTRANSFERASE DOMAIN-CONTAINING PROTEIN"/>
    <property type="match status" value="1"/>
</dbReference>
<dbReference type="EC" id="2.3.1.87" evidence="4"/>
<dbReference type="CDD" id="cd04301">
    <property type="entry name" value="NAT_SF"/>
    <property type="match status" value="1"/>
</dbReference>
<evidence type="ECO:0000256" key="11">
    <source>
        <dbReference type="ARBA" id="ARBA00052335"/>
    </source>
</evidence>
<comment type="catalytic activity">
    <reaction evidence="8">
        <text>dopamine + acetyl-CoA = N-acetyldopamine + CoA + H(+)</text>
        <dbReference type="Rhea" id="RHEA:51388"/>
        <dbReference type="ChEBI" id="CHEBI:15378"/>
        <dbReference type="ChEBI" id="CHEBI:57287"/>
        <dbReference type="ChEBI" id="CHEBI:57288"/>
        <dbReference type="ChEBI" id="CHEBI:59905"/>
        <dbReference type="ChEBI" id="CHEBI:125678"/>
    </reaction>
    <physiologicalReaction direction="left-to-right" evidence="8">
        <dbReference type="Rhea" id="RHEA:51389"/>
    </physiologicalReaction>
</comment>
<evidence type="ECO:0000256" key="9">
    <source>
        <dbReference type="ARBA" id="ARBA00051823"/>
    </source>
</evidence>
<evidence type="ECO:0000256" key="1">
    <source>
        <dbReference type="ARBA" id="ARBA00022679"/>
    </source>
</evidence>
<comment type="similarity">
    <text evidence="3">Belongs to the acetyltransferase family. AANAT subfamily.</text>
</comment>
<comment type="catalytic activity">
    <reaction evidence="12">
        <text>serotonin + acetyl-CoA = N-acetylserotonin + CoA + H(+)</text>
        <dbReference type="Rhea" id="RHEA:25217"/>
        <dbReference type="ChEBI" id="CHEBI:15378"/>
        <dbReference type="ChEBI" id="CHEBI:17697"/>
        <dbReference type="ChEBI" id="CHEBI:57287"/>
        <dbReference type="ChEBI" id="CHEBI:57288"/>
        <dbReference type="ChEBI" id="CHEBI:350546"/>
        <dbReference type="EC" id="2.3.1.87"/>
    </reaction>
    <physiologicalReaction direction="left-to-right" evidence="12">
        <dbReference type="Rhea" id="RHEA:25218"/>
    </physiologicalReaction>
</comment>
<protein>
    <recommendedName>
        <fullName evidence="4">aralkylamine N-acetyltransferase</fullName>
        <ecNumber evidence="4">2.3.1.87</ecNumber>
    </recommendedName>
</protein>
<dbReference type="InterPro" id="IPR016181">
    <property type="entry name" value="Acyl_CoA_acyltransferase"/>
</dbReference>
<proteinExistence type="inferred from homology"/>
<dbReference type="FunFam" id="3.40.630.30:FF:000046">
    <property type="entry name" value="Dopamine N-acetyltransferase"/>
    <property type="match status" value="1"/>
</dbReference>
<evidence type="ECO:0000256" key="8">
    <source>
        <dbReference type="ARBA" id="ARBA00051711"/>
    </source>
</evidence>
<dbReference type="Pfam" id="PF00583">
    <property type="entry name" value="Acetyltransf_1"/>
    <property type="match status" value="1"/>
</dbReference>
<dbReference type="PANTHER" id="PTHR20905">
    <property type="entry name" value="N-ACETYLTRANSFERASE-RELATED"/>
    <property type="match status" value="1"/>
</dbReference>
<evidence type="ECO:0000256" key="2">
    <source>
        <dbReference type="ARBA" id="ARBA00037926"/>
    </source>
</evidence>
<evidence type="ECO:0000256" key="3">
    <source>
        <dbReference type="ARBA" id="ARBA00038182"/>
    </source>
</evidence>
<evidence type="ECO:0000256" key="12">
    <source>
        <dbReference type="ARBA" id="ARBA00052491"/>
    </source>
</evidence>
<evidence type="ECO:0000256" key="5">
    <source>
        <dbReference type="ARBA" id="ARBA00050189"/>
    </source>
</evidence>
<dbReference type="SUPFAM" id="SSF55729">
    <property type="entry name" value="Acyl-CoA N-acyltransferases (Nat)"/>
    <property type="match status" value="1"/>
</dbReference>
<dbReference type="Gene3D" id="3.40.630.30">
    <property type="match status" value="1"/>
</dbReference>
<evidence type="ECO:0000256" key="10">
    <source>
        <dbReference type="ARBA" id="ARBA00052178"/>
    </source>
</evidence>
<keyword evidence="1" id="KW-0808">Transferase</keyword>
<comment type="catalytic activity">
    <reaction evidence="5">
        <text>dopamine + (9Z)-octadecenoyl-CoA = N-(9Z-octadecanoyl)-dopamine + CoA + H(+)</text>
        <dbReference type="Rhea" id="RHEA:51380"/>
        <dbReference type="ChEBI" id="CHEBI:15378"/>
        <dbReference type="ChEBI" id="CHEBI:31883"/>
        <dbReference type="ChEBI" id="CHEBI:57287"/>
        <dbReference type="ChEBI" id="CHEBI:57387"/>
        <dbReference type="ChEBI" id="CHEBI:59905"/>
    </reaction>
    <physiologicalReaction direction="left-to-right" evidence="5">
        <dbReference type="Rhea" id="RHEA:51381"/>
    </physiologicalReaction>
</comment>
<evidence type="ECO:0000313" key="14">
    <source>
        <dbReference type="EMBL" id="GMS90810.1"/>
    </source>
</evidence>
<dbReference type="EMBL" id="BTSX01000003">
    <property type="protein sequence ID" value="GMS90810.1"/>
    <property type="molecule type" value="Genomic_DNA"/>
</dbReference>
<dbReference type="GO" id="GO:0004059">
    <property type="term" value="F:aralkylamine N-acetyltransferase activity"/>
    <property type="evidence" value="ECO:0007669"/>
    <property type="project" value="UniProtKB-EC"/>
</dbReference>
<comment type="catalytic activity">
    <reaction evidence="7">
        <text>serotonin + (5Z,8Z,11Z,14Z)-eicosatetraenoyl-CoA = N-[(5Z,8Z,11Z,14Z)-eicosatetraenoyl]-serotonin + CoA + H(+)</text>
        <dbReference type="Rhea" id="RHEA:51396"/>
        <dbReference type="ChEBI" id="CHEBI:15378"/>
        <dbReference type="ChEBI" id="CHEBI:57287"/>
        <dbReference type="ChEBI" id="CHEBI:57368"/>
        <dbReference type="ChEBI" id="CHEBI:132255"/>
        <dbReference type="ChEBI" id="CHEBI:350546"/>
    </reaction>
    <physiologicalReaction direction="left-to-right" evidence="7">
        <dbReference type="Rhea" id="RHEA:51397"/>
    </physiologicalReaction>
</comment>
<feature type="domain" description="N-acetyltransferase" evidence="13">
    <location>
        <begin position="4"/>
        <end position="202"/>
    </location>
</feature>
<evidence type="ECO:0000313" key="15">
    <source>
        <dbReference type="Proteomes" id="UP001432027"/>
    </source>
</evidence>
<accession>A0AAV5TE29</accession>
<evidence type="ECO:0000256" key="6">
    <source>
        <dbReference type="ARBA" id="ARBA00050849"/>
    </source>
</evidence>
<sequence>MDLVTPSLATEADSEEILEFMLGDFLANESLNEALELQKEESLGLFKFLIRKGVKSGTSVLLRNDDGAMVGLRLSSMLDRNGDEETDESEEALQFSAKAEIIEGLLEKLASERWASIPSDVNRVFYLIVLSVDSAYTRRGLGKVLLEYGMDKVIASGASAILSEATAMKSQALFAKHGYRVLKEVKHEDHVDKDGKRILTCPDGTNCAQLVFRYINNETLQ</sequence>
<comment type="catalytic activity">
    <reaction evidence="6">
        <text>serotonin + octadecanoyl-CoA = N-octadecanoyl-serotonin + CoA + H(+)</text>
        <dbReference type="Rhea" id="RHEA:51400"/>
        <dbReference type="ChEBI" id="CHEBI:15378"/>
        <dbReference type="ChEBI" id="CHEBI:57287"/>
        <dbReference type="ChEBI" id="CHEBI:57394"/>
        <dbReference type="ChEBI" id="CHEBI:134065"/>
        <dbReference type="ChEBI" id="CHEBI:350546"/>
    </reaction>
    <physiologicalReaction direction="left-to-right" evidence="6">
        <dbReference type="Rhea" id="RHEA:51401"/>
    </physiologicalReaction>
</comment>
<dbReference type="PROSITE" id="PS51186">
    <property type="entry name" value="GNAT"/>
    <property type="match status" value="1"/>
</dbReference>
<comment type="catalytic activity">
    <reaction evidence="9">
        <text>serotonin + (9Z)-octadecenoyl-CoA = N-(9Z-octadecenoyl)-serotonin + CoA + H(+)</text>
        <dbReference type="Rhea" id="RHEA:51392"/>
        <dbReference type="ChEBI" id="CHEBI:15378"/>
        <dbReference type="ChEBI" id="CHEBI:57287"/>
        <dbReference type="ChEBI" id="CHEBI:57387"/>
        <dbReference type="ChEBI" id="CHEBI:134064"/>
        <dbReference type="ChEBI" id="CHEBI:350546"/>
    </reaction>
    <physiologicalReaction direction="left-to-right" evidence="9">
        <dbReference type="Rhea" id="RHEA:51393"/>
    </physiologicalReaction>
</comment>
<evidence type="ECO:0000256" key="7">
    <source>
        <dbReference type="ARBA" id="ARBA00051284"/>
    </source>
</evidence>
<organism evidence="14 15">
    <name type="scientific">Pristionchus entomophagus</name>
    <dbReference type="NCBI Taxonomy" id="358040"/>
    <lineage>
        <taxon>Eukaryota</taxon>
        <taxon>Metazoa</taxon>
        <taxon>Ecdysozoa</taxon>
        <taxon>Nematoda</taxon>
        <taxon>Chromadorea</taxon>
        <taxon>Rhabditida</taxon>
        <taxon>Rhabditina</taxon>
        <taxon>Diplogasteromorpha</taxon>
        <taxon>Diplogasteroidea</taxon>
        <taxon>Neodiplogasteridae</taxon>
        <taxon>Pristionchus</taxon>
    </lineage>
</organism>